<reference evidence="2" key="1">
    <citation type="journal article" date="2019" name="Int. J. Syst. Evol. Microbiol.">
        <title>The Global Catalogue of Microorganisms (GCM) 10K type strain sequencing project: providing services to taxonomists for standard genome sequencing and annotation.</title>
        <authorList>
            <consortium name="The Broad Institute Genomics Platform"/>
            <consortium name="The Broad Institute Genome Sequencing Center for Infectious Disease"/>
            <person name="Wu L."/>
            <person name="Ma J."/>
        </authorList>
    </citation>
    <scope>NUCLEOTIDE SEQUENCE [LARGE SCALE GENOMIC DNA]</scope>
    <source>
        <strain evidence="2">JCM 16374</strain>
    </source>
</reference>
<organism evidence="1 2">
    <name type="scientific">Streptomyces lunalinharesii</name>
    <dbReference type="NCBI Taxonomy" id="333384"/>
    <lineage>
        <taxon>Bacteria</taxon>
        <taxon>Bacillati</taxon>
        <taxon>Actinomycetota</taxon>
        <taxon>Actinomycetes</taxon>
        <taxon>Kitasatosporales</taxon>
        <taxon>Streptomycetaceae</taxon>
        <taxon>Streptomyces</taxon>
    </lineage>
</organism>
<dbReference type="EMBL" id="BAAARK010000023">
    <property type="protein sequence ID" value="GAA2678850.1"/>
    <property type="molecule type" value="Genomic_DNA"/>
</dbReference>
<proteinExistence type="predicted"/>
<dbReference type="InterPro" id="IPR023401">
    <property type="entry name" value="ODC_N"/>
</dbReference>
<keyword evidence="2" id="KW-1185">Reference proteome</keyword>
<dbReference type="SUPFAM" id="SSF51735">
    <property type="entry name" value="NAD(P)-binding Rossmann-fold domains"/>
    <property type="match status" value="1"/>
</dbReference>
<name>A0ABP6EXX4_9ACTN</name>
<gene>
    <name evidence="1" type="ORF">GCM10009864_58610</name>
</gene>
<evidence type="ECO:0000313" key="2">
    <source>
        <dbReference type="Proteomes" id="UP001500994"/>
    </source>
</evidence>
<comment type="caution">
    <text evidence="1">The sequence shown here is derived from an EMBL/GenBank/DDBJ whole genome shotgun (WGS) entry which is preliminary data.</text>
</comment>
<dbReference type="Proteomes" id="UP001500994">
    <property type="component" value="Unassembled WGS sequence"/>
</dbReference>
<evidence type="ECO:0000313" key="1">
    <source>
        <dbReference type="EMBL" id="GAA2678850.1"/>
    </source>
</evidence>
<dbReference type="Gene3D" id="3.30.1780.10">
    <property type="entry name" value="ornithine cyclodeaminase, domain 1"/>
    <property type="match status" value="1"/>
</dbReference>
<sequence length="127" mass="13191">MPVPVLLLDDDEVRARLDAATAVRAVRAALLSAHHDDLVAPPRVRAALGAGDLVVTAGHLRSRQLFGFRAYDTLVGAEQLVAVWSTADGRLRAVVHGAELGARRTGAIGLAGTEVAVAAALCEAVPR</sequence>
<dbReference type="InterPro" id="IPR036291">
    <property type="entry name" value="NAD(P)-bd_dom_sf"/>
</dbReference>
<accession>A0ABP6EXX4</accession>
<protein>
    <submittedName>
        <fullName evidence="1">Uncharacterized protein</fullName>
    </submittedName>
</protein>